<gene>
    <name evidence="1" type="ORF">SAMN04488238_103341</name>
</gene>
<protein>
    <submittedName>
        <fullName evidence="1">Uncharacterized protein</fullName>
    </submittedName>
</protein>
<evidence type="ECO:0000313" key="1">
    <source>
        <dbReference type="EMBL" id="SDW78400.1"/>
    </source>
</evidence>
<dbReference type="Proteomes" id="UP000198539">
    <property type="component" value="Unassembled WGS sequence"/>
</dbReference>
<dbReference type="AlphaFoldDB" id="A0A1H2WCS7"/>
<sequence>MPDATFYAGLKLSGQGFRLSEAKATTRLAGGDVIPSKLGAALWQGMASIRPEYHADAGPQEVALMRLNRPGETFLVHDKRYNGPRMDPGGVILGASTPVIHTLDPDNRRIRVSGLPSGYTLSVGDWIGWQYGAGPVRHALHRIETGAVASGAGLTPLFAVEPFIRPGVLAGAPVVLVRPACKAIILETTYGNGAPLITSGASFNWTQTLR</sequence>
<evidence type="ECO:0000313" key="2">
    <source>
        <dbReference type="Proteomes" id="UP000198539"/>
    </source>
</evidence>
<dbReference type="RefSeq" id="WP_092886905.1">
    <property type="nucleotide sequence ID" value="NZ_CP061498.1"/>
</dbReference>
<proteinExistence type="predicted"/>
<dbReference type="STRING" id="564137.SAMN04488238_103341"/>
<accession>A0A1H2WCS7</accession>
<dbReference type="OrthoDB" id="8265479at2"/>
<dbReference type="EMBL" id="FNOM01000003">
    <property type="protein sequence ID" value="SDW78400.1"/>
    <property type="molecule type" value="Genomic_DNA"/>
</dbReference>
<keyword evidence="2" id="KW-1185">Reference proteome</keyword>
<reference evidence="1 2" key="1">
    <citation type="submission" date="2016-10" db="EMBL/GenBank/DDBJ databases">
        <authorList>
            <person name="de Groot N.N."/>
        </authorList>
    </citation>
    <scope>NUCLEOTIDE SEQUENCE [LARGE SCALE GENOMIC DNA]</scope>
    <source>
        <strain evidence="1 2">CGMCC 1.8894</strain>
    </source>
</reference>
<name>A0A1H2WCS7_9RHOB</name>
<organism evidence="1 2">
    <name type="scientific">Roseicitreum antarcticum</name>
    <dbReference type="NCBI Taxonomy" id="564137"/>
    <lineage>
        <taxon>Bacteria</taxon>
        <taxon>Pseudomonadati</taxon>
        <taxon>Pseudomonadota</taxon>
        <taxon>Alphaproteobacteria</taxon>
        <taxon>Rhodobacterales</taxon>
        <taxon>Paracoccaceae</taxon>
        <taxon>Roseicitreum</taxon>
    </lineage>
</organism>